<dbReference type="EMBL" id="JAVHNR010000001">
    <property type="protein sequence ID" value="KAK6355661.1"/>
    <property type="molecule type" value="Genomic_DNA"/>
</dbReference>
<proteinExistence type="predicted"/>
<protein>
    <submittedName>
        <fullName evidence="1">Uncharacterized protein</fullName>
    </submittedName>
</protein>
<gene>
    <name evidence="1" type="ORF">TWF718_000053</name>
</gene>
<reference evidence="1 2" key="1">
    <citation type="submission" date="2019-10" db="EMBL/GenBank/DDBJ databases">
        <authorList>
            <person name="Palmer J.M."/>
        </authorList>
    </citation>
    <scope>NUCLEOTIDE SEQUENCE [LARGE SCALE GENOMIC DNA]</scope>
    <source>
        <strain evidence="1 2">TWF718</strain>
    </source>
</reference>
<name>A0AAN8N3X3_9PEZI</name>
<evidence type="ECO:0000313" key="1">
    <source>
        <dbReference type="EMBL" id="KAK6355661.1"/>
    </source>
</evidence>
<organism evidence="1 2">
    <name type="scientific">Orbilia javanica</name>
    <dbReference type="NCBI Taxonomy" id="47235"/>
    <lineage>
        <taxon>Eukaryota</taxon>
        <taxon>Fungi</taxon>
        <taxon>Dikarya</taxon>
        <taxon>Ascomycota</taxon>
        <taxon>Pezizomycotina</taxon>
        <taxon>Orbiliomycetes</taxon>
        <taxon>Orbiliales</taxon>
        <taxon>Orbiliaceae</taxon>
        <taxon>Orbilia</taxon>
    </lineage>
</organism>
<comment type="caution">
    <text evidence="1">The sequence shown here is derived from an EMBL/GenBank/DDBJ whole genome shotgun (WGS) entry which is preliminary data.</text>
</comment>
<accession>A0AAN8N3X3</accession>
<keyword evidence="2" id="KW-1185">Reference proteome</keyword>
<sequence>MVSTSMPTSEIILEILALKLYRWIGVRDKLYVPNSIAIASAQPRPVIDIILWHDCRIKAPSPGYQVAAAFAHLKGYLEFVGKVSKRESVYSGLHSPQSQSCG</sequence>
<dbReference type="Proteomes" id="UP001313282">
    <property type="component" value="Unassembled WGS sequence"/>
</dbReference>
<evidence type="ECO:0000313" key="2">
    <source>
        <dbReference type="Proteomes" id="UP001313282"/>
    </source>
</evidence>
<dbReference type="AlphaFoldDB" id="A0AAN8N3X3"/>